<evidence type="ECO:0000256" key="3">
    <source>
        <dbReference type="SAM" id="MobiDB-lite"/>
    </source>
</evidence>
<dbReference type="PANTHER" id="PTHR48112">
    <property type="entry name" value="HIGH MOBILITY GROUP PROTEIN DSP1"/>
    <property type="match status" value="1"/>
</dbReference>
<keyword evidence="1 2" id="KW-0238">DNA-binding</keyword>
<feature type="region of interest" description="Disordered" evidence="3">
    <location>
        <begin position="52"/>
        <end position="83"/>
    </location>
</feature>
<dbReference type="Gene3D" id="1.10.30.10">
    <property type="entry name" value="High mobility group box domain"/>
    <property type="match status" value="1"/>
</dbReference>
<reference evidence="5" key="1">
    <citation type="submission" date="2021-01" db="EMBL/GenBank/DDBJ databases">
        <authorList>
            <person name="Corre E."/>
            <person name="Pelletier E."/>
            <person name="Niang G."/>
            <person name="Scheremetjew M."/>
            <person name="Finn R."/>
            <person name="Kale V."/>
            <person name="Holt S."/>
            <person name="Cochrane G."/>
            <person name="Meng A."/>
            <person name="Brown T."/>
            <person name="Cohen L."/>
        </authorList>
    </citation>
    <scope>NUCLEOTIDE SEQUENCE</scope>
    <source>
        <strain evidence="5">CCMP325</strain>
    </source>
</reference>
<dbReference type="PROSITE" id="PS50118">
    <property type="entry name" value="HMG_BOX_2"/>
    <property type="match status" value="1"/>
</dbReference>
<feature type="DNA-binding region" description="HMG box" evidence="2">
    <location>
        <begin position="78"/>
        <end position="146"/>
    </location>
</feature>
<dbReference type="InterPro" id="IPR050342">
    <property type="entry name" value="HMGB"/>
</dbReference>
<dbReference type="GO" id="GO:0005634">
    <property type="term" value="C:nucleus"/>
    <property type="evidence" value="ECO:0007669"/>
    <property type="project" value="UniProtKB-UniRule"/>
</dbReference>
<dbReference type="AlphaFoldDB" id="A0A7S0HR77"/>
<proteinExistence type="predicted"/>
<protein>
    <recommendedName>
        <fullName evidence="4">HMG box domain-containing protein</fullName>
    </recommendedName>
</protein>
<dbReference type="InterPro" id="IPR009071">
    <property type="entry name" value="HMG_box_dom"/>
</dbReference>
<gene>
    <name evidence="5" type="ORF">HPHI1048_LOCUS14835</name>
</gene>
<evidence type="ECO:0000313" key="5">
    <source>
        <dbReference type="EMBL" id="CAD8492082.1"/>
    </source>
</evidence>
<evidence type="ECO:0000256" key="2">
    <source>
        <dbReference type="PROSITE-ProRule" id="PRU00267"/>
    </source>
</evidence>
<dbReference type="InterPro" id="IPR036910">
    <property type="entry name" value="HMG_box_dom_sf"/>
</dbReference>
<name>A0A7S0HR77_9CRYP</name>
<dbReference type="SMART" id="SM00398">
    <property type="entry name" value="HMG"/>
    <property type="match status" value="1"/>
</dbReference>
<dbReference type="GO" id="GO:0003677">
    <property type="term" value="F:DNA binding"/>
    <property type="evidence" value="ECO:0007669"/>
    <property type="project" value="UniProtKB-UniRule"/>
</dbReference>
<keyword evidence="2" id="KW-0539">Nucleus</keyword>
<dbReference type="EMBL" id="HBEO01021927">
    <property type="protein sequence ID" value="CAD8492082.1"/>
    <property type="molecule type" value="Transcribed_RNA"/>
</dbReference>
<organism evidence="5">
    <name type="scientific">Hanusia phi</name>
    <dbReference type="NCBI Taxonomy" id="3032"/>
    <lineage>
        <taxon>Eukaryota</taxon>
        <taxon>Cryptophyceae</taxon>
        <taxon>Pyrenomonadales</taxon>
        <taxon>Geminigeraceae</taxon>
        <taxon>Hanusia</taxon>
    </lineage>
</organism>
<sequence>MWAWPGHPGAPHQSPMGLPPQAMLYAYPGMQPPPFPPYPYYAPLMPPTVPMQSAGKEMAGGKTKRRRKNKQAKAEGAPKKPATSFVMFSNAHREEVKAAHPGLSFIDVGKKLGEMWREMDPAVRKEWEDRATAAKDEYLEAKKIWLAQRAAGMAAGADNLDD</sequence>
<evidence type="ECO:0000259" key="4">
    <source>
        <dbReference type="PROSITE" id="PS50118"/>
    </source>
</evidence>
<accession>A0A7S0HR77</accession>
<feature type="domain" description="HMG box" evidence="4">
    <location>
        <begin position="78"/>
        <end position="146"/>
    </location>
</feature>
<dbReference type="Pfam" id="PF00505">
    <property type="entry name" value="HMG_box"/>
    <property type="match status" value="1"/>
</dbReference>
<dbReference type="PRINTS" id="PR00886">
    <property type="entry name" value="HIGHMOBLTY12"/>
</dbReference>
<feature type="compositionally biased region" description="Basic residues" evidence="3">
    <location>
        <begin position="62"/>
        <end position="71"/>
    </location>
</feature>
<dbReference type="CDD" id="cd00084">
    <property type="entry name" value="HMG-box_SF"/>
    <property type="match status" value="1"/>
</dbReference>
<dbReference type="SUPFAM" id="SSF47095">
    <property type="entry name" value="HMG-box"/>
    <property type="match status" value="1"/>
</dbReference>
<evidence type="ECO:0000256" key="1">
    <source>
        <dbReference type="ARBA" id="ARBA00023125"/>
    </source>
</evidence>